<keyword evidence="1" id="KW-0732">Signal</keyword>
<keyword evidence="3" id="KW-1185">Reference proteome</keyword>
<proteinExistence type="predicted"/>
<evidence type="ECO:0000256" key="1">
    <source>
        <dbReference type="SAM" id="SignalP"/>
    </source>
</evidence>
<organism evidence="2 3">
    <name type="scientific">Monosporascus ibericus</name>
    <dbReference type="NCBI Taxonomy" id="155417"/>
    <lineage>
        <taxon>Eukaryota</taxon>
        <taxon>Fungi</taxon>
        <taxon>Dikarya</taxon>
        <taxon>Ascomycota</taxon>
        <taxon>Pezizomycotina</taxon>
        <taxon>Sordariomycetes</taxon>
        <taxon>Xylariomycetidae</taxon>
        <taxon>Xylariales</taxon>
        <taxon>Xylariales incertae sedis</taxon>
        <taxon>Monosporascus</taxon>
    </lineage>
</organism>
<reference evidence="2 3" key="1">
    <citation type="submission" date="2018-06" db="EMBL/GenBank/DDBJ databases">
        <title>Complete Genomes of Monosporascus.</title>
        <authorList>
            <person name="Robinson A.J."/>
            <person name="Natvig D.O."/>
        </authorList>
    </citation>
    <scope>NUCLEOTIDE SEQUENCE [LARGE SCALE GENOMIC DNA]</scope>
    <source>
        <strain evidence="2 3">CBS 110550</strain>
    </source>
</reference>
<evidence type="ECO:0000313" key="2">
    <source>
        <dbReference type="EMBL" id="RYO84416.1"/>
    </source>
</evidence>
<dbReference type="EMBL" id="QJNU01000857">
    <property type="protein sequence ID" value="RYO84416.1"/>
    <property type="molecule type" value="Genomic_DNA"/>
</dbReference>
<name>A0A4Q4SXI6_9PEZI</name>
<feature type="signal peptide" evidence="1">
    <location>
        <begin position="1"/>
        <end position="20"/>
    </location>
</feature>
<accession>A0A4Q4SXI6</accession>
<gene>
    <name evidence="2" type="ORF">DL764_009341</name>
</gene>
<dbReference type="Proteomes" id="UP000293360">
    <property type="component" value="Unassembled WGS sequence"/>
</dbReference>
<feature type="chain" id="PRO_5020281372" evidence="1">
    <location>
        <begin position="21"/>
        <end position="67"/>
    </location>
</feature>
<dbReference type="OrthoDB" id="10489928at2759"/>
<comment type="caution">
    <text evidence="2">The sequence shown here is derived from an EMBL/GenBank/DDBJ whole genome shotgun (WGS) entry which is preliminary data.</text>
</comment>
<protein>
    <submittedName>
        <fullName evidence="2">Uncharacterized protein</fullName>
    </submittedName>
</protein>
<sequence length="67" mass="7542">MLAIICTALLMSAPRDNTTAQGVHDWLRLYFQYRNHNVDVSEFEWTGAQIAASVAVLFTLPSRSMVI</sequence>
<dbReference type="AlphaFoldDB" id="A0A4Q4SXI6"/>
<evidence type="ECO:0000313" key="3">
    <source>
        <dbReference type="Proteomes" id="UP000293360"/>
    </source>
</evidence>